<dbReference type="PROSITE" id="PS51353">
    <property type="entry name" value="ARSC"/>
    <property type="match status" value="1"/>
</dbReference>
<dbReference type="EMBL" id="FOQK01000002">
    <property type="protein sequence ID" value="SFH68983.1"/>
    <property type="molecule type" value="Genomic_DNA"/>
</dbReference>
<dbReference type="Gene3D" id="3.40.30.10">
    <property type="entry name" value="Glutaredoxin"/>
    <property type="match status" value="1"/>
</dbReference>
<dbReference type="PANTHER" id="PTHR30041:SF8">
    <property type="entry name" value="PROTEIN YFFB"/>
    <property type="match status" value="1"/>
</dbReference>
<sequence length="115" mass="13059">MNIQIFGTKKCNDTKKAQRFFKERGIKFQFIDMLDKGMSKGEFQSVARAHGGIDGMINPDCKDKEALARVTYMADKLKTLLENQQVIKTPVVRNGKESTVGYEPEIWKSWQAAKG</sequence>
<dbReference type="PANTHER" id="PTHR30041">
    <property type="entry name" value="ARSENATE REDUCTASE"/>
    <property type="match status" value="1"/>
</dbReference>
<dbReference type="SUPFAM" id="SSF52833">
    <property type="entry name" value="Thioredoxin-like"/>
    <property type="match status" value="1"/>
</dbReference>
<gene>
    <name evidence="2" type="ORF">SAMN04487861_102122</name>
</gene>
<dbReference type="OrthoDB" id="9803749at2"/>
<organism evidence="2 3">
    <name type="scientific">Selenomonas ruminantium</name>
    <dbReference type="NCBI Taxonomy" id="971"/>
    <lineage>
        <taxon>Bacteria</taxon>
        <taxon>Bacillati</taxon>
        <taxon>Bacillota</taxon>
        <taxon>Negativicutes</taxon>
        <taxon>Selenomonadales</taxon>
        <taxon>Selenomonadaceae</taxon>
        <taxon>Selenomonas</taxon>
    </lineage>
</organism>
<evidence type="ECO:0000313" key="3">
    <source>
        <dbReference type="Proteomes" id="UP000183639"/>
    </source>
</evidence>
<dbReference type="RefSeq" id="WP_075441847.1">
    <property type="nucleotide sequence ID" value="NZ_FOQK01000002.1"/>
</dbReference>
<name>A0A1I3C3K2_SELRU</name>
<dbReference type="Proteomes" id="UP000183639">
    <property type="component" value="Unassembled WGS sequence"/>
</dbReference>
<evidence type="ECO:0000313" key="2">
    <source>
        <dbReference type="EMBL" id="SFH68983.1"/>
    </source>
</evidence>
<dbReference type="AlphaFoldDB" id="A0A1I3C3K2"/>
<dbReference type="InterPro" id="IPR006660">
    <property type="entry name" value="Arsenate_reductase-like"/>
</dbReference>
<protein>
    <submittedName>
        <fullName evidence="2">Arsenate reductase, glutaredoxin family</fullName>
    </submittedName>
</protein>
<accession>A0A1I3C3K2</accession>
<evidence type="ECO:0000256" key="1">
    <source>
        <dbReference type="PROSITE-ProRule" id="PRU01282"/>
    </source>
</evidence>
<comment type="similarity">
    <text evidence="1">Belongs to the ArsC family.</text>
</comment>
<dbReference type="Pfam" id="PF03960">
    <property type="entry name" value="ArsC"/>
    <property type="match status" value="1"/>
</dbReference>
<proteinExistence type="inferred from homology"/>
<reference evidence="2 3" key="1">
    <citation type="submission" date="2016-10" db="EMBL/GenBank/DDBJ databases">
        <authorList>
            <person name="de Groot N.N."/>
        </authorList>
    </citation>
    <scope>NUCLEOTIDE SEQUENCE [LARGE SCALE GENOMIC DNA]</scope>
    <source>
        <strain evidence="2 3">Z108</strain>
    </source>
</reference>
<dbReference type="InterPro" id="IPR036249">
    <property type="entry name" value="Thioredoxin-like_sf"/>
</dbReference>